<evidence type="ECO:0000313" key="3">
    <source>
        <dbReference type="Proteomes" id="UP000012073"/>
    </source>
</evidence>
<dbReference type="Gramene" id="CDF39674">
    <property type="protein sequence ID" value="CDF39674"/>
    <property type="gene ID" value="CHC_T00008695001"/>
</dbReference>
<feature type="compositionally biased region" description="Basic residues" evidence="1">
    <location>
        <begin position="113"/>
        <end position="131"/>
    </location>
</feature>
<dbReference type="EMBL" id="HG002067">
    <property type="protein sequence ID" value="CDF39674.1"/>
    <property type="molecule type" value="Genomic_DNA"/>
</dbReference>
<feature type="compositionally biased region" description="Low complexity" evidence="1">
    <location>
        <begin position="71"/>
        <end position="87"/>
    </location>
</feature>
<dbReference type="RefSeq" id="XP_005709968.1">
    <property type="nucleotide sequence ID" value="XM_005709911.1"/>
</dbReference>
<name>R7QNJ1_CHOCR</name>
<protein>
    <submittedName>
        <fullName evidence="2">Uncharacterized protein</fullName>
    </submittedName>
</protein>
<dbReference type="AlphaFoldDB" id="R7QNJ1"/>
<sequence>MRNLITEIARLRAQAAFIAYTSNRTPLAQKWGSTASQCRPSFPPRLCCGRAPARRGLAQRACRLRRRRTRAPAAGARTACPPGATARGASPAGSAPCSRGGLSRRTGRAPSLSRRRRRTGARVSRSRKSRSAGRDRAMTSPFRTASAGNELAVAAEAGGGCGSTRGCGSGPREATLRG</sequence>
<evidence type="ECO:0000313" key="2">
    <source>
        <dbReference type="EMBL" id="CDF39674.1"/>
    </source>
</evidence>
<proteinExistence type="predicted"/>
<gene>
    <name evidence="2" type="ORF">CHC_T00008695001</name>
</gene>
<dbReference type="KEGG" id="ccp:CHC_T00008695001"/>
<dbReference type="GeneID" id="17317699"/>
<organism evidence="2 3">
    <name type="scientific">Chondrus crispus</name>
    <name type="common">Carrageen Irish moss</name>
    <name type="synonym">Polymorpha crispa</name>
    <dbReference type="NCBI Taxonomy" id="2769"/>
    <lineage>
        <taxon>Eukaryota</taxon>
        <taxon>Rhodophyta</taxon>
        <taxon>Florideophyceae</taxon>
        <taxon>Rhodymeniophycidae</taxon>
        <taxon>Gigartinales</taxon>
        <taxon>Gigartinaceae</taxon>
        <taxon>Chondrus</taxon>
    </lineage>
</organism>
<dbReference type="Proteomes" id="UP000012073">
    <property type="component" value="Unassembled WGS sequence"/>
</dbReference>
<feature type="region of interest" description="Disordered" evidence="1">
    <location>
        <begin position="67"/>
        <end position="178"/>
    </location>
</feature>
<accession>R7QNJ1</accession>
<reference evidence="3" key="1">
    <citation type="journal article" date="2013" name="Proc. Natl. Acad. Sci. U.S.A.">
        <title>Genome structure and metabolic features in the red seaweed Chondrus crispus shed light on evolution of the Archaeplastida.</title>
        <authorList>
            <person name="Collen J."/>
            <person name="Porcel B."/>
            <person name="Carre W."/>
            <person name="Ball S.G."/>
            <person name="Chaparro C."/>
            <person name="Tonon T."/>
            <person name="Barbeyron T."/>
            <person name="Michel G."/>
            <person name="Noel B."/>
            <person name="Valentin K."/>
            <person name="Elias M."/>
            <person name="Artiguenave F."/>
            <person name="Arun A."/>
            <person name="Aury J.M."/>
            <person name="Barbosa-Neto J.F."/>
            <person name="Bothwell J.H."/>
            <person name="Bouget F.Y."/>
            <person name="Brillet L."/>
            <person name="Cabello-Hurtado F."/>
            <person name="Capella-Gutierrez S."/>
            <person name="Charrier B."/>
            <person name="Cladiere L."/>
            <person name="Cock J.M."/>
            <person name="Coelho S.M."/>
            <person name="Colleoni C."/>
            <person name="Czjzek M."/>
            <person name="Da Silva C."/>
            <person name="Delage L."/>
            <person name="Denoeud F."/>
            <person name="Deschamps P."/>
            <person name="Dittami S.M."/>
            <person name="Gabaldon T."/>
            <person name="Gachon C.M."/>
            <person name="Groisillier A."/>
            <person name="Herve C."/>
            <person name="Jabbari K."/>
            <person name="Katinka M."/>
            <person name="Kloareg B."/>
            <person name="Kowalczyk N."/>
            <person name="Labadie K."/>
            <person name="Leblanc C."/>
            <person name="Lopez P.J."/>
            <person name="McLachlan D.H."/>
            <person name="Meslet-Cladiere L."/>
            <person name="Moustafa A."/>
            <person name="Nehr Z."/>
            <person name="Nyvall Collen P."/>
            <person name="Panaud O."/>
            <person name="Partensky F."/>
            <person name="Poulain J."/>
            <person name="Rensing S.A."/>
            <person name="Rousvoal S."/>
            <person name="Samson G."/>
            <person name="Symeonidi A."/>
            <person name="Weissenbach J."/>
            <person name="Zambounis A."/>
            <person name="Wincker P."/>
            <person name="Boyen C."/>
        </authorList>
    </citation>
    <scope>NUCLEOTIDE SEQUENCE [LARGE SCALE GENOMIC DNA]</scope>
    <source>
        <strain evidence="3">cv. Stackhouse</strain>
    </source>
</reference>
<evidence type="ECO:0000256" key="1">
    <source>
        <dbReference type="SAM" id="MobiDB-lite"/>
    </source>
</evidence>
<feature type="compositionally biased region" description="Gly residues" evidence="1">
    <location>
        <begin position="157"/>
        <end position="169"/>
    </location>
</feature>
<keyword evidence="3" id="KW-1185">Reference proteome</keyword>